<evidence type="ECO:0000259" key="6">
    <source>
        <dbReference type="Pfam" id="PF13193"/>
    </source>
</evidence>
<feature type="domain" description="AMP-dependent synthetase/ligase" evidence="5">
    <location>
        <begin position="35"/>
        <end position="405"/>
    </location>
</feature>
<evidence type="ECO:0000256" key="3">
    <source>
        <dbReference type="ARBA" id="ARBA00022598"/>
    </source>
</evidence>
<name>A0ABN8B8M5_CHISP</name>
<organism evidence="7 8">
    <name type="scientific">Chilo suppressalis</name>
    <name type="common">Asiatic rice borer moth</name>
    <dbReference type="NCBI Taxonomy" id="168631"/>
    <lineage>
        <taxon>Eukaryota</taxon>
        <taxon>Metazoa</taxon>
        <taxon>Ecdysozoa</taxon>
        <taxon>Arthropoda</taxon>
        <taxon>Hexapoda</taxon>
        <taxon>Insecta</taxon>
        <taxon>Pterygota</taxon>
        <taxon>Neoptera</taxon>
        <taxon>Endopterygota</taxon>
        <taxon>Lepidoptera</taxon>
        <taxon>Glossata</taxon>
        <taxon>Ditrysia</taxon>
        <taxon>Pyraloidea</taxon>
        <taxon>Crambidae</taxon>
        <taxon>Crambinae</taxon>
        <taxon>Chilo</taxon>
    </lineage>
</organism>
<evidence type="ECO:0000256" key="2">
    <source>
        <dbReference type="ARBA" id="ARBA00006432"/>
    </source>
</evidence>
<dbReference type="InterPro" id="IPR025110">
    <property type="entry name" value="AMP-bd_C"/>
</dbReference>
<dbReference type="PANTHER" id="PTHR24096:SF149">
    <property type="entry name" value="AMP-BINDING DOMAIN-CONTAINING PROTEIN-RELATED"/>
    <property type="match status" value="1"/>
</dbReference>
<keyword evidence="3" id="KW-0436">Ligase</keyword>
<protein>
    <recommendedName>
        <fullName evidence="9">Luciferin 4-monooxygenase</fullName>
    </recommendedName>
</protein>
<dbReference type="CDD" id="cd05911">
    <property type="entry name" value="Firefly_Luc_like"/>
    <property type="match status" value="1"/>
</dbReference>
<dbReference type="PANTHER" id="PTHR24096">
    <property type="entry name" value="LONG-CHAIN-FATTY-ACID--COA LIGASE"/>
    <property type="match status" value="1"/>
</dbReference>
<dbReference type="InterPro" id="IPR000873">
    <property type="entry name" value="AMP-dep_synth/lig_dom"/>
</dbReference>
<evidence type="ECO:0000313" key="7">
    <source>
        <dbReference type="EMBL" id="CAH0404293.1"/>
    </source>
</evidence>
<dbReference type="InterPro" id="IPR045851">
    <property type="entry name" value="AMP-bd_C_sf"/>
</dbReference>
<proteinExistence type="inferred from homology"/>
<feature type="domain" description="AMP-binding enzyme C-terminal" evidence="6">
    <location>
        <begin position="455"/>
        <end position="531"/>
    </location>
</feature>
<dbReference type="PROSITE" id="PS00455">
    <property type="entry name" value="AMP_BINDING"/>
    <property type="match status" value="1"/>
</dbReference>
<evidence type="ECO:0008006" key="9">
    <source>
        <dbReference type="Google" id="ProtNLM"/>
    </source>
</evidence>
<dbReference type="Pfam" id="PF13193">
    <property type="entry name" value="AMP-binding_C"/>
    <property type="match status" value="1"/>
</dbReference>
<accession>A0ABN8B8M5</accession>
<dbReference type="Gene3D" id="2.30.38.10">
    <property type="entry name" value="Luciferase, Domain 3"/>
    <property type="match status" value="1"/>
</dbReference>
<dbReference type="EMBL" id="OU963921">
    <property type="protein sequence ID" value="CAH0404293.1"/>
    <property type="molecule type" value="Genomic_DNA"/>
</dbReference>
<evidence type="ECO:0000256" key="1">
    <source>
        <dbReference type="ARBA" id="ARBA00004275"/>
    </source>
</evidence>
<dbReference type="Proteomes" id="UP001153292">
    <property type="component" value="Chromosome 28"/>
</dbReference>
<evidence type="ECO:0000256" key="4">
    <source>
        <dbReference type="ARBA" id="ARBA00023140"/>
    </source>
</evidence>
<comment type="similarity">
    <text evidence="2">Belongs to the ATP-dependent AMP-binding enzyme family.</text>
</comment>
<evidence type="ECO:0000313" key="8">
    <source>
        <dbReference type="Proteomes" id="UP001153292"/>
    </source>
</evidence>
<comment type="subcellular location">
    <subcellularLocation>
        <location evidence="1">Peroxisome</location>
    </subcellularLocation>
</comment>
<dbReference type="Gene3D" id="3.30.300.30">
    <property type="match status" value="1"/>
</dbReference>
<dbReference type="Pfam" id="PF00501">
    <property type="entry name" value="AMP-binding"/>
    <property type="match status" value="1"/>
</dbReference>
<evidence type="ECO:0000259" key="5">
    <source>
        <dbReference type="Pfam" id="PF00501"/>
    </source>
</evidence>
<dbReference type="Gene3D" id="3.40.50.980">
    <property type="match status" value="2"/>
</dbReference>
<dbReference type="InterPro" id="IPR020845">
    <property type="entry name" value="AMP-binding_CS"/>
</dbReference>
<keyword evidence="4" id="KW-0576">Peroxisome</keyword>
<gene>
    <name evidence="7" type="ORF">CHILSU_LOCUS7616</name>
</gene>
<dbReference type="SUPFAM" id="SSF56801">
    <property type="entry name" value="Acetyl-CoA synthetase-like"/>
    <property type="match status" value="1"/>
</dbReference>
<sequence length="548" mass="60709">MFKNPNYVYGPMDVLVPSSLQFGEFLLKRMIGCKGKTAFINATTEERTTYGEICQEGMNFAVSLVHLGLRKGQTVAICSENRSEYFKVVLGVICAGGIITTMNPAYVEDEIRHVMKITKPSFLVCSPNVYKEHSRTFKSLGHIKRIILVGNEKKTGTLSFTDITIPVNNDNDNEERVIVNDRITRNVRYEEFEPVDVKGQIDTAFILYSSGTTGLPKGVMLTHLNLIIMCSFASTLAEATTLTITPWFHAMGLVGKLIELAQNRTVLYLPKFEVDLYLKAIEKYKVQIIVVVPPVLVAVFKAPKKYDLSSVQYVYSGAAPLHKDTSDLVNNTFPNARMVLQGYGLTESTLAVSRAKPDVPQKAGSVGSLQPGLTVKVVDIKTRRPLGPKQTGEICIKGPTIMKGYVGIENKEVFDSEGFFHTGDVGYYDEDRDFFIVDRLKELIKYKGYQVAPAELEALLLKHEAVADAGVVGIPDVAAGEVPLAFVVTQPGKRVTEKELQQFVAERVSNPKHLRGGVRFISAIPKNPSGKILRKELRKMAKHAKSKL</sequence>
<keyword evidence="8" id="KW-1185">Reference proteome</keyword>
<reference evidence="7" key="1">
    <citation type="submission" date="2021-12" db="EMBL/GenBank/DDBJ databases">
        <authorList>
            <person name="King R."/>
        </authorList>
    </citation>
    <scope>NUCLEOTIDE SEQUENCE</scope>
</reference>